<dbReference type="Gene3D" id="3.40.50.150">
    <property type="entry name" value="Vaccinia Virus protein VP39"/>
    <property type="match status" value="1"/>
</dbReference>
<evidence type="ECO:0000313" key="4">
    <source>
        <dbReference type="Proteomes" id="UP001595823"/>
    </source>
</evidence>
<dbReference type="InterPro" id="IPR041698">
    <property type="entry name" value="Methyltransf_25"/>
</dbReference>
<feature type="domain" description="Methyltransferase" evidence="1">
    <location>
        <begin position="91"/>
        <end position="173"/>
    </location>
</feature>
<proteinExistence type="predicted"/>
<dbReference type="Proteomes" id="UP001595823">
    <property type="component" value="Unassembled WGS sequence"/>
</dbReference>
<dbReference type="InterPro" id="IPR048647">
    <property type="entry name" value="RlmA_N"/>
</dbReference>
<feature type="domain" description="23S rRNA (guanine(745)-N(1))-methyltransferase N-terminal" evidence="2">
    <location>
        <begin position="10"/>
        <end position="44"/>
    </location>
</feature>
<gene>
    <name evidence="3" type="ORF">ACFPET_05790</name>
</gene>
<reference evidence="4" key="1">
    <citation type="journal article" date="2019" name="Int. J. Syst. Evol. Microbiol.">
        <title>The Global Catalogue of Microorganisms (GCM) 10K type strain sequencing project: providing services to taxonomists for standard genome sequencing and annotation.</title>
        <authorList>
            <consortium name="The Broad Institute Genomics Platform"/>
            <consortium name="The Broad Institute Genome Sequencing Center for Infectious Disease"/>
            <person name="Wu L."/>
            <person name="Ma J."/>
        </authorList>
    </citation>
    <scope>NUCLEOTIDE SEQUENCE [LARGE SCALE GENOMIC DNA]</scope>
    <source>
        <strain evidence="4">IBRC-M 10908</strain>
    </source>
</reference>
<sequence>MSFPGVDALCCPHCGGALTDGERRLSCEEGHAFDLARQGYAPLVGAHSNLTTGDDAGQVQARQDFLAGGLYEPFLEPIRAAAAVDAPGVALDIGCGTGYYLADVLHRTGRTGVGLDSSKYALRRAAKAHPALGAVLADAWRGLPLSDDSAAVVLNVFAPRNAVDIHRVLHPEGVLVTVTPDPEHLEPLPKFVRMLQPQERKEDKLIESLSSHFERSARVPVHFETPIDRKTVHTILAMGPTARHYGPEELRRAVDDTVPETIDLTVSVTVSTWLPASL</sequence>
<dbReference type="PIRSF" id="PIRSF018249">
    <property type="entry name" value="MyrA_prd"/>
    <property type="match status" value="1"/>
</dbReference>
<evidence type="ECO:0000313" key="3">
    <source>
        <dbReference type="EMBL" id="MFC4334705.1"/>
    </source>
</evidence>
<dbReference type="GO" id="GO:0008168">
    <property type="term" value="F:methyltransferase activity"/>
    <property type="evidence" value="ECO:0007669"/>
    <property type="project" value="UniProtKB-KW"/>
</dbReference>
<dbReference type="Pfam" id="PF21302">
    <property type="entry name" value="Zn_ribbon_RlmA"/>
    <property type="match status" value="1"/>
</dbReference>
<comment type="caution">
    <text evidence="3">The sequence shown here is derived from an EMBL/GenBank/DDBJ whole genome shotgun (WGS) entry which is preliminary data.</text>
</comment>
<dbReference type="CDD" id="cd02440">
    <property type="entry name" value="AdoMet_MTases"/>
    <property type="match status" value="1"/>
</dbReference>
<dbReference type="GO" id="GO:0032259">
    <property type="term" value="P:methylation"/>
    <property type="evidence" value="ECO:0007669"/>
    <property type="project" value="UniProtKB-KW"/>
</dbReference>
<dbReference type="PANTHER" id="PTHR42912:SF45">
    <property type="entry name" value="23S RRNA (GUANINE(745)-N(1))-METHYLTRANSFERASE"/>
    <property type="match status" value="1"/>
</dbReference>
<keyword evidence="3" id="KW-0808">Transferase</keyword>
<keyword evidence="4" id="KW-1185">Reference proteome</keyword>
<name>A0ABV8TVU6_9ACTN</name>
<dbReference type="RefSeq" id="WP_380618662.1">
    <property type="nucleotide sequence ID" value="NZ_JBHSDK010000008.1"/>
</dbReference>
<dbReference type="SUPFAM" id="SSF53335">
    <property type="entry name" value="S-adenosyl-L-methionine-dependent methyltransferases"/>
    <property type="match status" value="1"/>
</dbReference>
<evidence type="ECO:0000259" key="2">
    <source>
        <dbReference type="Pfam" id="PF21302"/>
    </source>
</evidence>
<dbReference type="EMBL" id="JBHSDK010000008">
    <property type="protein sequence ID" value="MFC4334705.1"/>
    <property type="molecule type" value="Genomic_DNA"/>
</dbReference>
<dbReference type="InterPro" id="IPR016718">
    <property type="entry name" value="rRNA_m1G-MeTrfase_A_prd"/>
</dbReference>
<protein>
    <submittedName>
        <fullName evidence="3">RNA methyltransferase</fullName>
    </submittedName>
</protein>
<dbReference type="Pfam" id="PF13649">
    <property type="entry name" value="Methyltransf_25"/>
    <property type="match status" value="1"/>
</dbReference>
<dbReference type="InterPro" id="IPR050508">
    <property type="entry name" value="Methyltransf_Superfamily"/>
</dbReference>
<dbReference type="InterPro" id="IPR029063">
    <property type="entry name" value="SAM-dependent_MTases_sf"/>
</dbReference>
<keyword evidence="3" id="KW-0489">Methyltransferase</keyword>
<dbReference type="PANTHER" id="PTHR42912">
    <property type="entry name" value="METHYLTRANSFERASE"/>
    <property type="match status" value="1"/>
</dbReference>
<evidence type="ECO:0000259" key="1">
    <source>
        <dbReference type="Pfam" id="PF13649"/>
    </source>
</evidence>
<accession>A0ABV8TVU6</accession>
<organism evidence="3 4">
    <name type="scientific">Salininema proteolyticum</name>
    <dbReference type="NCBI Taxonomy" id="1607685"/>
    <lineage>
        <taxon>Bacteria</taxon>
        <taxon>Bacillati</taxon>
        <taxon>Actinomycetota</taxon>
        <taxon>Actinomycetes</taxon>
        <taxon>Glycomycetales</taxon>
        <taxon>Glycomycetaceae</taxon>
        <taxon>Salininema</taxon>
    </lineage>
</organism>